<name>A0A6L6PZW6_9BURK</name>
<keyword evidence="1" id="KW-1133">Transmembrane helix</keyword>
<protein>
    <submittedName>
        <fullName evidence="3">Acyltransferase family protein</fullName>
    </submittedName>
</protein>
<dbReference type="GO" id="GO:0016020">
    <property type="term" value="C:membrane"/>
    <property type="evidence" value="ECO:0007669"/>
    <property type="project" value="TreeGrafter"/>
</dbReference>
<keyword evidence="3" id="KW-0808">Transferase</keyword>
<dbReference type="EMBL" id="WNLA01000005">
    <property type="protein sequence ID" value="MTW02548.1"/>
    <property type="molecule type" value="Genomic_DNA"/>
</dbReference>
<feature type="transmembrane region" description="Helical" evidence="1">
    <location>
        <begin position="58"/>
        <end position="79"/>
    </location>
</feature>
<keyword evidence="1" id="KW-0812">Transmembrane</keyword>
<dbReference type="InterPro" id="IPR002656">
    <property type="entry name" value="Acyl_transf_3_dom"/>
</dbReference>
<feature type="transmembrane region" description="Helical" evidence="1">
    <location>
        <begin position="329"/>
        <end position="352"/>
    </location>
</feature>
<feature type="domain" description="Acyltransferase 3" evidence="2">
    <location>
        <begin position="23"/>
        <end position="345"/>
    </location>
</feature>
<proteinExistence type="predicted"/>
<keyword evidence="1" id="KW-0472">Membrane</keyword>
<dbReference type="Proteomes" id="UP000484015">
    <property type="component" value="Unassembled WGS sequence"/>
</dbReference>
<dbReference type="InterPro" id="IPR050879">
    <property type="entry name" value="Acyltransferase_3"/>
</dbReference>
<dbReference type="RefSeq" id="WP_155438940.1">
    <property type="nucleotide sequence ID" value="NZ_WNLA01000005.1"/>
</dbReference>
<reference evidence="3 4" key="1">
    <citation type="submission" date="2019-11" db="EMBL/GenBank/DDBJ databases">
        <title>Type strains purchased from KCTC, JCM and DSMZ.</title>
        <authorList>
            <person name="Lu H."/>
        </authorList>
    </citation>
    <scope>NUCLEOTIDE SEQUENCE [LARGE SCALE GENOMIC DNA]</scope>
    <source>
        <strain evidence="3 4">KCTC 42409</strain>
    </source>
</reference>
<feature type="transmembrane region" description="Helical" evidence="1">
    <location>
        <begin position="154"/>
        <end position="175"/>
    </location>
</feature>
<evidence type="ECO:0000256" key="1">
    <source>
        <dbReference type="SAM" id="Phobius"/>
    </source>
</evidence>
<dbReference type="GO" id="GO:0000271">
    <property type="term" value="P:polysaccharide biosynthetic process"/>
    <property type="evidence" value="ECO:0007669"/>
    <property type="project" value="TreeGrafter"/>
</dbReference>
<evidence type="ECO:0000259" key="2">
    <source>
        <dbReference type="Pfam" id="PF01757"/>
    </source>
</evidence>
<dbReference type="PANTHER" id="PTHR23028">
    <property type="entry name" value="ACETYLTRANSFERASE"/>
    <property type="match status" value="1"/>
</dbReference>
<feature type="transmembrane region" description="Helical" evidence="1">
    <location>
        <begin position="129"/>
        <end position="148"/>
    </location>
</feature>
<dbReference type="Pfam" id="PF01757">
    <property type="entry name" value="Acyl_transf_3"/>
    <property type="match status" value="1"/>
</dbReference>
<comment type="caution">
    <text evidence="3">The sequence shown here is derived from an EMBL/GenBank/DDBJ whole genome shotgun (WGS) entry which is preliminary data.</text>
</comment>
<keyword evidence="3" id="KW-0012">Acyltransferase</keyword>
<gene>
    <name evidence="3" type="ORF">GM668_10695</name>
</gene>
<feature type="transmembrane region" description="Helical" evidence="1">
    <location>
        <begin position="234"/>
        <end position="254"/>
    </location>
</feature>
<dbReference type="PANTHER" id="PTHR23028:SF53">
    <property type="entry name" value="ACYL_TRANSF_3 DOMAIN-CONTAINING PROTEIN"/>
    <property type="match status" value="1"/>
</dbReference>
<dbReference type="OrthoDB" id="9814807at2"/>
<organism evidence="3 4">
    <name type="scientific">Pseudoduganella ginsengisoli</name>
    <dbReference type="NCBI Taxonomy" id="1462440"/>
    <lineage>
        <taxon>Bacteria</taxon>
        <taxon>Pseudomonadati</taxon>
        <taxon>Pseudomonadota</taxon>
        <taxon>Betaproteobacteria</taxon>
        <taxon>Burkholderiales</taxon>
        <taxon>Oxalobacteraceae</taxon>
        <taxon>Telluria group</taxon>
        <taxon>Pseudoduganella</taxon>
    </lineage>
</organism>
<feature type="transmembrane region" description="Helical" evidence="1">
    <location>
        <begin position="27"/>
        <end position="46"/>
    </location>
</feature>
<dbReference type="GO" id="GO:0016747">
    <property type="term" value="F:acyltransferase activity, transferring groups other than amino-acyl groups"/>
    <property type="evidence" value="ECO:0007669"/>
    <property type="project" value="InterPro"/>
</dbReference>
<dbReference type="AlphaFoldDB" id="A0A6L6PZW6"/>
<keyword evidence="4" id="KW-1185">Reference proteome</keyword>
<sequence length="375" mass="41252">MQWLAGQFELSRHANGRNLRPMEGLRGFAVFLVFLVHYATLISPWASPGSKLAGVLDIVHAMGNAGVDLFFVLSGYLIYGSLIARPQPFLPFMWRRVVRIYPAFCAVFALYLALSFLRPEDSKIPSAPLAAAIYVLQNFLLLPGLFSIKPIITVAWSLSYEMFYYIAMPFVIGALGLRRRSSAVRVALFAVAATAIAGYCLLHDGHVRLIMFIGGILLHEALRKPPVEAPHSSASLFLLAGALAMTTLPIPGAAGYTAKIVTLFFVFPVVCYTCLLAPRAWLTRAFCWTPLRWLGNMSYSYYLMHGLGLKFGFLVLARVMPHAAHESVFAAVVLPVMFVLTLLPSAALFLLVERPFSLATPVKQGGQVLPQQMQA</sequence>
<feature type="transmembrane region" description="Helical" evidence="1">
    <location>
        <begin position="99"/>
        <end position="117"/>
    </location>
</feature>
<feature type="transmembrane region" description="Helical" evidence="1">
    <location>
        <begin position="299"/>
        <end position="317"/>
    </location>
</feature>
<evidence type="ECO:0000313" key="4">
    <source>
        <dbReference type="Proteomes" id="UP000484015"/>
    </source>
</evidence>
<accession>A0A6L6PZW6</accession>
<evidence type="ECO:0000313" key="3">
    <source>
        <dbReference type="EMBL" id="MTW02548.1"/>
    </source>
</evidence>
<feature type="transmembrane region" description="Helical" evidence="1">
    <location>
        <begin position="182"/>
        <end position="199"/>
    </location>
</feature>
<feature type="transmembrane region" description="Helical" evidence="1">
    <location>
        <begin position="260"/>
        <end position="278"/>
    </location>
</feature>